<keyword evidence="1" id="KW-0812">Transmembrane</keyword>
<proteinExistence type="predicted"/>
<dbReference type="AlphaFoldDB" id="A0A7W4NML7"/>
<evidence type="ECO:0000313" key="3">
    <source>
        <dbReference type="Proteomes" id="UP000550787"/>
    </source>
</evidence>
<protein>
    <submittedName>
        <fullName evidence="2">Uncharacterized protein</fullName>
    </submittedName>
</protein>
<name>A0A7W4NML7_GLUDI</name>
<evidence type="ECO:0000256" key="1">
    <source>
        <dbReference type="SAM" id="Phobius"/>
    </source>
</evidence>
<accession>A0A7W4NML7</accession>
<dbReference type="Proteomes" id="UP000550787">
    <property type="component" value="Unassembled WGS sequence"/>
</dbReference>
<sequence length="81" mass="8609">MTDNQMTARGWLRHAAIGALSGAVGSVLTLLAISGHMAPRQLRPAMVAPVSSESMFEIAEKAHSELADRMANAIVKGIEHE</sequence>
<evidence type="ECO:0000313" key="2">
    <source>
        <dbReference type="EMBL" id="MBB2158008.1"/>
    </source>
</evidence>
<dbReference type="RefSeq" id="WP_183116478.1">
    <property type="nucleotide sequence ID" value="NZ_JABEQG010000053.1"/>
</dbReference>
<keyword evidence="1" id="KW-0472">Membrane</keyword>
<feature type="transmembrane region" description="Helical" evidence="1">
    <location>
        <begin position="12"/>
        <end position="33"/>
    </location>
</feature>
<organism evidence="2 3">
    <name type="scientific">Gluconacetobacter diazotrophicus</name>
    <name type="common">Acetobacter diazotrophicus</name>
    <dbReference type="NCBI Taxonomy" id="33996"/>
    <lineage>
        <taxon>Bacteria</taxon>
        <taxon>Pseudomonadati</taxon>
        <taxon>Pseudomonadota</taxon>
        <taxon>Alphaproteobacteria</taxon>
        <taxon>Acetobacterales</taxon>
        <taxon>Acetobacteraceae</taxon>
        <taxon>Gluconacetobacter</taxon>
    </lineage>
</organism>
<keyword evidence="1" id="KW-1133">Transmembrane helix</keyword>
<reference evidence="2 3" key="1">
    <citation type="submission" date="2020-04" db="EMBL/GenBank/DDBJ databases">
        <title>Description of novel Gluconacetobacter.</title>
        <authorList>
            <person name="Sombolestani A."/>
        </authorList>
    </citation>
    <scope>NUCLEOTIDE SEQUENCE [LARGE SCALE GENOMIC DNA]</scope>
    <source>
        <strain evidence="2 3">LMG 7603</strain>
    </source>
</reference>
<comment type="caution">
    <text evidence="2">The sequence shown here is derived from an EMBL/GenBank/DDBJ whole genome shotgun (WGS) entry which is preliminary data.</text>
</comment>
<dbReference type="EMBL" id="JABEQG010000053">
    <property type="protein sequence ID" value="MBB2158008.1"/>
    <property type="molecule type" value="Genomic_DNA"/>
</dbReference>
<gene>
    <name evidence="2" type="ORF">HLH33_17190</name>
</gene>